<reference evidence="1 2" key="1">
    <citation type="journal article" date="2000" name="Science">
        <title>Complete genome sequence of Neisseria meningitidis serogroup B strain MC58.</title>
        <authorList>
            <person name="Tettelin H."/>
            <person name="Saunders N.J."/>
            <person name="Heidelberg J."/>
            <person name="Jeffries A.C."/>
            <person name="Nelson K.E."/>
            <person name="Eisen J.A."/>
            <person name="Ketchum K.A."/>
            <person name="Hood D.W."/>
            <person name="Peden J.F."/>
            <person name="Dodson R.J."/>
            <person name="Nelson W.C."/>
            <person name="Gwinn M.L."/>
            <person name="DeBoy R."/>
            <person name="Peterson J.D."/>
            <person name="Hickey E.K."/>
            <person name="Haft D.H."/>
            <person name="Salzberg S.L."/>
            <person name="White O."/>
            <person name="Fleischmann R.D."/>
            <person name="Dougherty B.A."/>
            <person name="Mason T."/>
            <person name="Ciecko A."/>
            <person name="Parksey D.S."/>
            <person name="Blair E."/>
            <person name="Cittone H."/>
            <person name="Clark E.B."/>
            <person name="Cotton M.D."/>
            <person name="Utterback T.R."/>
            <person name="Khouri H."/>
            <person name="Qin H."/>
            <person name="Vamathevan J."/>
            <person name="Gill J."/>
            <person name="Scarlato V."/>
            <person name="Masignani V."/>
            <person name="Pizza M."/>
            <person name="Grandi G."/>
            <person name="Sun L."/>
            <person name="Smith H.O."/>
            <person name="Fraser C.M."/>
            <person name="Moxon E.R."/>
            <person name="Rappuoli R."/>
            <person name="Venter J.C."/>
        </authorList>
    </citation>
    <scope>NUCLEOTIDE SEQUENCE [LARGE SCALE GENOMIC DNA]</scope>
    <source>
        <strain evidence="2">ATCC BAA-335 / MC58</strain>
    </source>
</reference>
<keyword evidence="2" id="KW-1185">Reference proteome</keyword>
<accession>Q9JZP7</accession>
<dbReference type="EMBL" id="AE002098">
    <property type="protein sequence ID" value="AAF41359.1"/>
    <property type="molecule type" value="Genomic_DNA"/>
</dbReference>
<evidence type="ECO:0000313" key="2">
    <source>
        <dbReference type="Proteomes" id="UP000000425"/>
    </source>
</evidence>
<gene>
    <name evidence="1" type="ordered locus">NMB0953</name>
</gene>
<dbReference type="AlphaFoldDB" id="Q9JZP7"/>
<protein>
    <submittedName>
        <fullName evidence="1">Uncharacterized protein</fullName>
    </submittedName>
</protein>
<organism evidence="1 2">
    <name type="scientific">Neisseria meningitidis serogroup B (strain ATCC BAA-335 / MC58)</name>
    <dbReference type="NCBI Taxonomy" id="122586"/>
    <lineage>
        <taxon>Bacteria</taxon>
        <taxon>Pseudomonadati</taxon>
        <taxon>Pseudomonadota</taxon>
        <taxon>Betaproteobacteria</taxon>
        <taxon>Neisseriales</taxon>
        <taxon>Neisseriaceae</taxon>
        <taxon>Neisseria</taxon>
    </lineage>
</organism>
<dbReference type="PaxDb" id="122586-NMB0953"/>
<dbReference type="Proteomes" id="UP000000425">
    <property type="component" value="Chromosome"/>
</dbReference>
<name>Q9JZP7_NEIMB</name>
<sequence length="27" mass="3215">MRHLKSACRQISKCKSRLKAKNVLRMQ</sequence>
<dbReference type="HOGENOM" id="CLU_3414849_0_0_4"/>
<dbReference type="InParanoid" id="Q9JZP7"/>
<dbReference type="KEGG" id="nme:NMB0953"/>
<evidence type="ECO:0000313" key="1">
    <source>
        <dbReference type="EMBL" id="AAF41359.1"/>
    </source>
</evidence>
<proteinExistence type="predicted"/>
<dbReference type="PIR" id="A81139">
    <property type="entry name" value="A81139"/>
</dbReference>